<dbReference type="PANTHER" id="PTHR34301:SF8">
    <property type="entry name" value="ATPASE DOMAIN-CONTAINING PROTEIN"/>
    <property type="match status" value="1"/>
</dbReference>
<evidence type="ECO:0000256" key="2">
    <source>
        <dbReference type="PROSITE-ProRule" id="PRU01091"/>
    </source>
</evidence>
<dbReference type="Gene3D" id="3.40.50.300">
    <property type="entry name" value="P-loop containing nucleotide triphosphate hydrolases"/>
    <property type="match status" value="1"/>
</dbReference>
<dbReference type="SUPFAM" id="SSF46894">
    <property type="entry name" value="C-terminal effector domain of the bipartite response regulators"/>
    <property type="match status" value="1"/>
</dbReference>
<reference evidence="4 5" key="1">
    <citation type="submission" date="2021-03" db="EMBL/GenBank/DDBJ databases">
        <authorList>
            <person name="Grouzdev D.S."/>
        </authorList>
    </citation>
    <scope>NUCLEOTIDE SEQUENCE [LARGE SCALE GENOMIC DNA]</scope>
    <source>
        <strain evidence="4 5">M50-1</strain>
    </source>
</reference>
<proteinExistence type="predicted"/>
<name>A0ABS4D4X4_9CHLR</name>
<feature type="DNA-binding region" description="OmpR/PhoB-type" evidence="2">
    <location>
        <begin position="343"/>
        <end position="439"/>
    </location>
</feature>
<dbReference type="SUPFAM" id="SSF52540">
    <property type="entry name" value="P-loop containing nucleoside triphosphate hydrolases"/>
    <property type="match status" value="1"/>
</dbReference>
<dbReference type="Pfam" id="PF00486">
    <property type="entry name" value="Trans_reg_C"/>
    <property type="match status" value="1"/>
</dbReference>
<dbReference type="EMBL" id="SIJK02000002">
    <property type="protein sequence ID" value="MBP1464487.1"/>
    <property type="molecule type" value="Genomic_DNA"/>
</dbReference>
<protein>
    <submittedName>
        <fullName evidence="4">Winged helix-turn-helix domain-containing protein</fullName>
    </submittedName>
</protein>
<dbReference type="RefSeq" id="WP_135476241.1">
    <property type="nucleotide sequence ID" value="NZ_SIJK02000002.1"/>
</dbReference>
<evidence type="ECO:0000313" key="5">
    <source>
        <dbReference type="Proteomes" id="UP001193081"/>
    </source>
</evidence>
<accession>A0ABS4D4X4</accession>
<dbReference type="Gene3D" id="1.10.10.10">
    <property type="entry name" value="Winged helix-like DNA-binding domain superfamily/Winged helix DNA-binding domain"/>
    <property type="match status" value="1"/>
</dbReference>
<sequence>MQNHFFYRGPIRDRRYLYGRQPLLERALAFLASGQSVALIGPRRIGKTSLLLQLGDPALHAQIGREVSRLRCVYLDCQSLVQANPEMIYGRLLAAIGEGSEAASSGCRADGSEGVAFAQFEAAIECASTNGYTFIFLLDEVESLLANTQLDQTFYTSLRALSTTHRVVYVLASSCSLLELDNAHLEAWNVAFLNDFAVIRLGVLSMEASRLLLQELSAQSGFTLDQLLLDALLELAGCHPLFLQIAGYHAIELLKTGELQRPYDAPTLEHAFLSEATAQWSAMWHRLNLESKQMLALFALLAPTHPAAVRRLEACGLVTQGADGQPTLLSAAFRRFVAEQEVPGLIQVPPVTLVPSLKTTLLRGEPLPLPPQQFQLLSYLVEHRQRIVSREELTEALWGRHDAASLESLRTALRSLREALGEDQGCIQILRGHGCQFVALDLPVLLPQ</sequence>
<dbReference type="CDD" id="cd00383">
    <property type="entry name" value="trans_reg_C"/>
    <property type="match status" value="1"/>
</dbReference>
<dbReference type="InterPro" id="IPR016032">
    <property type="entry name" value="Sig_transdc_resp-reg_C-effctor"/>
</dbReference>
<dbReference type="InterPro" id="IPR027417">
    <property type="entry name" value="P-loop_NTPase"/>
</dbReference>
<dbReference type="InterPro" id="IPR001867">
    <property type="entry name" value="OmpR/PhoB-type_DNA-bd"/>
</dbReference>
<comment type="caution">
    <text evidence="4">The sequence shown here is derived from an EMBL/GenBank/DDBJ whole genome shotgun (WGS) entry which is preliminary data.</text>
</comment>
<dbReference type="Proteomes" id="UP001193081">
    <property type="component" value="Unassembled WGS sequence"/>
</dbReference>
<keyword evidence="5" id="KW-1185">Reference proteome</keyword>
<feature type="domain" description="OmpR/PhoB-type" evidence="3">
    <location>
        <begin position="343"/>
        <end position="439"/>
    </location>
</feature>
<dbReference type="PANTHER" id="PTHR34301">
    <property type="entry name" value="DNA-BINDING PROTEIN-RELATED"/>
    <property type="match status" value="1"/>
</dbReference>
<organism evidence="4 5">
    <name type="scientific">Candidatus Chloroploca mongolica</name>
    <dbReference type="NCBI Taxonomy" id="2528176"/>
    <lineage>
        <taxon>Bacteria</taxon>
        <taxon>Bacillati</taxon>
        <taxon>Chloroflexota</taxon>
        <taxon>Chloroflexia</taxon>
        <taxon>Chloroflexales</taxon>
        <taxon>Chloroflexineae</taxon>
        <taxon>Oscillochloridaceae</taxon>
        <taxon>Candidatus Chloroploca</taxon>
    </lineage>
</organism>
<dbReference type="PROSITE" id="PS51755">
    <property type="entry name" value="OMPR_PHOB"/>
    <property type="match status" value="1"/>
</dbReference>
<gene>
    <name evidence="4" type="ORF">EYB53_002080</name>
</gene>
<dbReference type="SMART" id="SM00862">
    <property type="entry name" value="Trans_reg_C"/>
    <property type="match status" value="1"/>
</dbReference>
<dbReference type="InterPro" id="IPR036388">
    <property type="entry name" value="WH-like_DNA-bd_sf"/>
</dbReference>
<evidence type="ECO:0000313" key="4">
    <source>
        <dbReference type="EMBL" id="MBP1464487.1"/>
    </source>
</evidence>
<evidence type="ECO:0000259" key="3">
    <source>
        <dbReference type="PROSITE" id="PS51755"/>
    </source>
</evidence>
<keyword evidence="1 2" id="KW-0238">DNA-binding</keyword>
<evidence type="ECO:0000256" key="1">
    <source>
        <dbReference type="ARBA" id="ARBA00023125"/>
    </source>
</evidence>